<dbReference type="CDD" id="cd09270">
    <property type="entry name" value="RNase_H2-B"/>
    <property type="match status" value="1"/>
</dbReference>
<comment type="function">
    <text evidence="4">Non catalytic subunit of RNase H2, an endonuclease that specifically degrades the RNA of RNA:DNA hybrids. Participates in DNA replication, possibly by mediating the removal of lagging-strand Okazaki fragment RNA primers during DNA replication. Mediates the excision of single ribonucleotides from DNA:RNA duplexes.</text>
</comment>
<dbReference type="InterPro" id="IPR019024">
    <property type="entry name" value="RNase_H2_suB_wHTH"/>
</dbReference>
<dbReference type="Pfam" id="PF09468">
    <property type="entry name" value="RNase_H2-Ydr279"/>
    <property type="match status" value="1"/>
</dbReference>
<proteinExistence type="predicted"/>
<feature type="domain" description="Rnh202 triple barrel" evidence="7">
    <location>
        <begin position="15"/>
        <end position="76"/>
    </location>
</feature>
<reference evidence="9 10" key="1">
    <citation type="submission" date="2016-08" db="EMBL/GenBank/DDBJ databases">
        <title>A Parts List for Fungal Cellulosomes Revealed by Comparative Genomics.</title>
        <authorList>
            <consortium name="DOE Joint Genome Institute"/>
            <person name="Haitjema C.H."/>
            <person name="Gilmore S.P."/>
            <person name="Henske J.K."/>
            <person name="Solomon K.V."/>
            <person name="De Groot R."/>
            <person name="Kuo A."/>
            <person name="Mondo S.J."/>
            <person name="Salamov A.A."/>
            <person name="Labutti K."/>
            <person name="Zhao Z."/>
            <person name="Chiniquy J."/>
            <person name="Barry K."/>
            <person name="Brewer H.M."/>
            <person name="Purvine S.O."/>
            <person name="Wright A.T."/>
            <person name="Boxma B."/>
            <person name="Van Alen T."/>
            <person name="Hackstein J.H."/>
            <person name="Baker S.E."/>
            <person name="Grigoriev I.V."/>
            <person name="O'Malley M.A."/>
        </authorList>
    </citation>
    <scope>NUCLEOTIDE SEQUENCE [LARGE SCALE GENOMIC DNA]</scope>
    <source>
        <strain evidence="9 10">G1</strain>
    </source>
</reference>
<evidence type="ECO:0000256" key="5">
    <source>
        <dbReference type="ARBA" id="ARBA00033464"/>
    </source>
</evidence>
<dbReference type="Gene3D" id="1.10.20.120">
    <property type="match status" value="1"/>
</dbReference>
<accession>A0A1Y2F1J9</accession>
<dbReference type="InterPro" id="IPR040456">
    <property type="entry name" value="RNase_H2_suB"/>
</dbReference>
<evidence type="ECO:0000313" key="10">
    <source>
        <dbReference type="Proteomes" id="UP000193920"/>
    </source>
</evidence>
<dbReference type="EMBL" id="MCOG01000021">
    <property type="protein sequence ID" value="ORY76845.1"/>
    <property type="molecule type" value="Genomic_DNA"/>
</dbReference>
<dbReference type="STRING" id="1754190.A0A1Y2F1J9"/>
<evidence type="ECO:0000259" key="7">
    <source>
        <dbReference type="Pfam" id="PF17745"/>
    </source>
</evidence>
<dbReference type="PANTHER" id="PTHR13383:SF11">
    <property type="entry name" value="RIBONUCLEASE H2 SUBUNIT B"/>
    <property type="match status" value="1"/>
</dbReference>
<dbReference type="GO" id="GO:0006401">
    <property type="term" value="P:RNA catabolic process"/>
    <property type="evidence" value="ECO:0007669"/>
    <property type="project" value="TreeGrafter"/>
</dbReference>
<dbReference type="GO" id="GO:0032299">
    <property type="term" value="C:ribonuclease H2 complex"/>
    <property type="evidence" value="ECO:0007669"/>
    <property type="project" value="InterPro"/>
</dbReference>
<comment type="subcellular location">
    <subcellularLocation>
        <location evidence="1">Nucleus</location>
    </subcellularLocation>
</comment>
<evidence type="ECO:0000313" key="9">
    <source>
        <dbReference type="EMBL" id="ORY76845.1"/>
    </source>
</evidence>
<protein>
    <recommendedName>
        <fullName evidence="2">Ribonuclease H2 subunit B</fullName>
    </recommendedName>
    <alternativeName>
        <fullName evidence="5">Ribonuclease HI subunit B</fullName>
    </alternativeName>
</protein>
<name>A0A1Y2F1J9_9FUNG</name>
<evidence type="ECO:0000256" key="4">
    <source>
        <dbReference type="ARBA" id="ARBA00024778"/>
    </source>
</evidence>
<dbReference type="OrthoDB" id="29098at2759"/>
<dbReference type="PANTHER" id="PTHR13383">
    <property type="entry name" value="RIBONUCLEASE H2 SUBUNIT B"/>
    <property type="match status" value="1"/>
</dbReference>
<organism evidence="9 10">
    <name type="scientific">Neocallimastix californiae</name>
    <dbReference type="NCBI Taxonomy" id="1754190"/>
    <lineage>
        <taxon>Eukaryota</taxon>
        <taxon>Fungi</taxon>
        <taxon>Fungi incertae sedis</taxon>
        <taxon>Chytridiomycota</taxon>
        <taxon>Chytridiomycota incertae sedis</taxon>
        <taxon>Neocallimastigomycetes</taxon>
        <taxon>Neocallimastigales</taxon>
        <taxon>Neocallimastigaceae</taxon>
        <taxon>Neocallimastix</taxon>
    </lineage>
</organism>
<comment type="caution">
    <text evidence="9">The sequence shown here is derived from an EMBL/GenBank/DDBJ whole genome shotgun (WGS) entry which is preliminary data.</text>
</comment>
<feature type="domain" description="Ribonuclease H2 subunit B wHTH" evidence="6">
    <location>
        <begin position="79"/>
        <end position="160"/>
    </location>
</feature>
<keyword evidence="10" id="KW-1185">Reference proteome</keyword>
<evidence type="ECO:0000256" key="1">
    <source>
        <dbReference type="ARBA" id="ARBA00004123"/>
    </source>
</evidence>
<evidence type="ECO:0000256" key="2">
    <source>
        <dbReference type="ARBA" id="ARBA00019062"/>
    </source>
</evidence>
<dbReference type="Gene3D" id="2.20.25.530">
    <property type="match status" value="1"/>
</dbReference>
<dbReference type="AlphaFoldDB" id="A0A1Y2F1J9"/>
<dbReference type="InterPro" id="IPR041195">
    <property type="entry name" value="Rnh202_N"/>
</dbReference>
<dbReference type="Pfam" id="PF17745">
    <property type="entry name" value="Ydr279_N"/>
    <property type="match status" value="1"/>
</dbReference>
<keyword evidence="3" id="KW-0539">Nucleus</keyword>
<evidence type="ECO:0000313" key="8">
    <source>
        <dbReference type="EMBL" id="ORY75284.1"/>
    </source>
</evidence>
<dbReference type="EMBL" id="MCOG01000026">
    <property type="protein sequence ID" value="ORY75284.1"/>
    <property type="molecule type" value="Genomic_DNA"/>
</dbReference>
<evidence type="ECO:0000259" key="6">
    <source>
        <dbReference type="Pfam" id="PF09468"/>
    </source>
</evidence>
<gene>
    <name evidence="9" type="ORF">LY90DRAFT_108976</name>
    <name evidence="8" type="ORF">LY90DRAFT_138807</name>
</gene>
<sequence>MSNIIIFIPNNEQKQECSNIELFKIIHPSSGLLSYFCIKNDELYELKQLSNENERSWFIENSVKEEGSLYCLSPFDPLFIFINIFEKMDDKKKKLYQPLDIILYNDEILGYSELNKIKNIEKRLKEICDINVLSIENNEVFYKFNEDKVLNWLTIKVSKLIK</sequence>
<dbReference type="Proteomes" id="UP000193920">
    <property type="component" value="Unassembled WGS sequence"/>
</dbReference>
<dbReference type="GO" id="GO:0005654">
    <property type="term" value="C:nucleoplasm"/>
    <property type="evidence" value="ECO:0007669"/>
    <property type="project" value="TreeGrafter"/>
</dbReference>
<evidence type="ECO:0000256" key="3">
    <source>
        <dbReference type="ARBA" id="ARBA00023242"/>
    </source>
</evidence>